<organism evidence="1">
    <name type="scientific">Harvfovirus sp</name>
    <dbReference type="NCBI Taxonomy" id="2487768"/>
    <lineage>
        <taxon>Viruses</taxon>
        <taxon>Varidnaviria</taxon>
        <taxon>Bamfordvirae</taxon>
        <taxon>Nucleocytoviricota</taxon>
        <taxon>Megaviricetes</taxon>
        <taxon>Imitervirales</taxon>
        <taxon>Mimiviridae</taxon>
        <taxon>Klosneuvirinae</taxon>
    </lineage>
</organism>
<dbReference type="InterPro" id="IPR006626">
    <property type="entry name" value="PbH1"/>
</dbReference>
<dbReference type="EMBL" id="MK072271">
    <property type="protein sequence ID" value="AYV81353.1"/>
    <property type="molecule type" value="Genomic_DNA"/>
</dbReference>
<dbReference type="InterPro" id="IPR011050">
    <property type="entry name" value="Pectin_lyase_fold/virulence"/>
</dbReference>
<evidence type="ECO:0000313" key="1">
    <source>
        <dbReference type="EMBL" id="AYV81353.1"/>
    </source>
</evidence>
<name>A0A3G5A6A4_9VIRU</name>
<dbReference type="SMART" id="SM00710">
    <property type="entry name" value="PbH1"/>
    <property type="match status" value="7"/>
</dbReference>
<protein>
    <submittedName>
        <fullName evidence="1">Uncharacterized protein</fullName>
    </submittedName>
</protein>
<proteinExistence type="predicted"/>
<dbReference type="Gene3D" id="2.160.20.10">
    <property type="entry name" value="Single-stranded right-handed beta-helix, Pectin lyase-like"/>
    <property type="match status" value="1"/>
</dbReference>
<accession>A0A3G5A6A4</accession>
<sequence length="335" mass="35873">MTDIKKKLLEGSEIKREQLKNRPAYRFKKSKDCDSNCEFLITQADITPDGLVISQGNHIYCLAENINFTGVDAAITIAANNVVLDFKNFTLSGSTNSGITSIGVNILDNFAKVLIKNGYIKNIGSGILCAAGSNILINNMKISNLVGLAGIGIFDSKNVIIKNVDVQEIIQPGPVPSFTGIFAFNSNVNICDCVLRDYNVPTISLSRFVAGIYLLFNIGTEVAESNISNCTIKNITSAVSSISGIRIENYSSDDDGVTVENCKIANIKRSGAGVASHGIVAGINVLSSKGINLSDCKINNISVEPDQPYTPVTDLYGVYSLNSSISYCCVITNIT</sequence>
<reference evidence="1" key="1">
    <citation type="submission" date="2018-10" db="EMBL/GenBank/DDBJ databases">
        <title>Hidden diversity of soil giant viruses.</title>
        <authorList>
            <person name="Schulz F."/>
            <person name="Alteio L."/>
            <person name="Goudeau D."/>
            <person name="Ryan E.M."/>
            <person name="Malmstrom R.R."/>
            <person name="Blanchard J."/>
            <person name="Woyke T."/>
        </authorList>
    </citation>
    <scope>NUCLEOTIDE SEQUENCE</scope>
    <source>
        <strain evidence="1">HAV1</strain>
    </source>
</reference>
<dbReference type="SUPFAM" id="SSF51126">
    <property type="entry name" value="Pectin lyase-like"/>
    <property type="match status" value="1"/>
</dbReference>
<gene>
    <name evidence="1" type="ORF">Harvfovirus29_2</name>
</gene>
<dbReference type="InterPro" id="IPR012334">
    <property type="entry name" value="Pectin_lyas_fold"/>
</dbReference>